<protein>
    <submittedName>
        <fullName evidence="1">Uncharacterized protein</fullName>
    </submittedName>
</protein>
<name>A0AAV4E0I4_9GAST</name>
<dbReference type="Proteomes" id="UP000735302">
    <property type="component" value="Unassembled WGS sequence"/>
</dbReference>
<evidence type="ECO:0000313" key="1">
    <source>
        <dbReference type="EMBL" id="GFO49606.1"/>
    </source>
</evidence>
<evidence type="ECO:0000313" key="2">
    <source>
        <dbReference type="Proteomes" id="UP000735302"/>
    </source>
</evidence>
<dbReference type="EMBL" id="BLXT01008494">
    <property type="protein sequence ID" value="GFO49606.1"/>
    <property type="molecule type" value="Genomic_DNA"/>
</dbReference>
<dbReference type="AlphaFoldDB" id="A0AAV4E0I4"/>
<proteinExistence type="predicted"/>
<accession>A0AAV4E0I4</accession>
<gene>
    <name evidence="1" type="ORF">PoB_007611100</name>
</gene>
<reference evidence="1 2" key="1">
    <citation type="journal article" date="2021" name="Elife">
        <title>Chloroplast acquisition without the gene transfer in kleptoplastic sea slugs, Plakobranchus ocellatus.</title>
        <authorList>
            <person name="Maeda T."/>
            <person name="Takahashi S."/>
            <person name="Yoshida T."/>
            <person name="Shimamura S."/>
            <person name="Takaki Y."/>
            <person name="Nagai Y."/>
            <person name="Toyoda A."/>
            <person name="Suzuki Y."/>
            <person name="Arimoto A."/>
            <person name="Ishii H."/>
            <person name="Satoh N."/>
            <person name="Nishiyama T."/>
            <person name="Hasebe M."/>
            <person name="Maruyama T."/>
            <person name="Minagawa J."/>
            <person name="Obokata J."/>
            <person name="Shigenobu S."/>
        </authorList>
    </citation>
    <scope>NUCLEOTIDE SEQUENCE [LARGE SCALE GENOMIC DNA]</scope>
</reference>
<sequence length="101" mass="11509">MNAWQKECHCLCRKGDRLKRQSVGVFPWNVKEVNSFLPPLPRILLQLVWPALPPFVPPPCPSAESRGLAMIGKIGNITDTMMPCLCPLYKAGYDWEDMECY</sequence>
<comment type="caution">
    <text evidence="1">The sequence shown here is derived from an EMBL/GenBank/DDBJ whole genome shotgun (WGS) entry which is preliminary data.</text>
</comment>
<keyword evidence="2" id="KW-1185">Reference proteome</keyword>
<organism evidence="1 2">
    <name type="scientific">Plakobranchus ocellatus</name>
    <dbReference type="NCBI Taxonomy" id="259542"/>
    <lineage>
        <taxon>Eukaryota</taxon>
        <taxon>Metazoa</taxon>
        <taxon>Spiralia</taxon>
        <taxon>Lophotrochozoa</taxon>
        <taxon>Mollusca</taxon>
        <taxon>Gastropoda</taxon>
        <taxon>Heterobranchia</taxon>
        <taxon>Euthyneura</taxon>
        <taxon>Panpulmonata</taxon>
        <taxon>Sacoglossa</taxon>
        <taxon>Placobranchoidea</taxon>
        <taxon>Plakobranchidae</taxon>
        <taxon>Plakobranchus</taxon>
    </lineage>
</organism>